<accession>A0ABR1E7Y4</accession>
<name>A0ABR1E7Y4_NECAM</name>
<keyword evidence="2" id="KW-1185">Reference proteome</keyword>
<dbReference type="Proteomes" id="UP001303046">
    <property type="component" value="Unassembled WGS sequence"/>
</dbReference>
<proteinExistence type="predicted"/>
<comment type="caution">
    <text evidence="1">The sequence shown here is derived from an EMBL/GenBank/DDBJ whole genome shotgun (WGS) entry which is preliminary data.</text>
</comment>
<dbReference type="EMBL" id="JAVFWL010000005">
    <property type="protein sequence ID" value="KAK6758795.1"/>
    <property type="molecule type" value="Genomic_DNA"/>
</dbReference>
<protein>
    <submittedName>
        <fullName evidence="1">Uncharacterized protein</fullName>
    </submittedName>
</protein>
<reference evidence="1 2" key="1">
    <citation type="submission" date="2023-08" db="EMBL/GenBank/DDBJ databases">
        <title>A Necator americanus chromosomal reference genome.</title>
        <authorList>
            <person name="Ilik V."/>
            <person name="Petrzelkova K.J."/>
            <person name="Pardy F."/>
            <person name="Fuh T."/>
            <person name="Niatou-Singa F.S."/>
            <person name="Gouil Q."/>
            <person name="Baker L."/>
            <person name="Ritchie M.E."/>
            <person name="Jex A.R."/>
            <person name="Gazzola D."/>
            <person name="Li H."/>
            <person name="Toshio Fujiwara R."/>
            <person name="Zhan B."/>
            <person name="Aroian R.V."/>
            <person name="Pafco B."/>
            <person name="Schwarz E.M."/>
        </authorList>
    </citation>
    <scope>NUCLEOTIDE SEQUENCE [LARGE SCALE GENOMIC DNA]</scope>
    <source>
        <strain evidence="1 2">Aroian</strain>
        <tissue evidence="1">Whole animal</tissue>
    </source>
</reference>
<organism evidence="1 2">
    <name type="scientific">Necator americanus</name>
    <name type="common">Human hookworm</name>
    <dbReference type="NCBI Taxonomy" id="51031"/>
    <lineage>
        <taxon>Eukaryota</taxon>
        <taxon>Metazoa</taxon>
        <taxon>Ecdysozoa</taxon>
        <taxon>Nematoda</taxon>
        <taxon>Chromadorea</taxon>
        <taxon>Rhabditida</taxon>
        <taxon>Rhabditina</taxon>
        <taxon>Rhabditomorpha</taxon>
        <taxon>Strongyloidea</taxon>
        <taxon>Ancylostomatidae</taxon>
        <taxon>Bunostominae</taxon>
        <taxon>Necator</taxon>
    </lineage>
</organism>
<evidence type="ECO:0000313" key="2">
    <source>
        <dbReference type="Proteomes" id="UP001303046"/>
    </source>
</evidence>
<sequence length="118" mass="13834">MTRGGHQHLASLPKVVTENRPRVLGHRLRRPTDRLFQRVPRSLSGSSWNRPPGRKRKLWTEVVREDLRTLGVDWQFKRDVKFSKIWISAEWINFVQAIAEDREGSALFKDGTSRRRCG</sequence>
<gene>
    <name evidence="1" type="primary">Necator_chrV.g20974</name>
    <name evidence="1" type="ORF">RB195_016181</name>
</gene>
<evidence type="ECO:0000313" key="1">
    <source>
        <dbReference type="EMBL" id="KAK6758795.1"/>
    </source>
</evidence>